<sequence>MIAKIGRFIGVIMTLVVLSTSSGLHYTHDITHHHDCSSSDHQEHHEADECALCWFVLHQISHHFVFETLLPDVAVKERTSLFNGLYYLSCQDGAERLQQNKDPPRYI</sequence>
<dbReference type="EMBL" id="JACNYL010000003">
    <property type="protein sequence ID" value="MBD1422701.1"/>
    <property type="molecule type" value="Genomic_DNA"/>
</dbReference>
<organism evidence="1 2">
    <name type="scientific">Sphingobacterium chuzhouense</name>
    <dbReference type="NCBI Taxonomy" id="1742264"/>
    <lineage>
        <taxon>Bacteria</taxon>
        <taxon>Pseudomonadati</taxon>
        <taxon>Bacteroidota</taxon>
        <taxon>Sphingobacteriia</taxon>
        <taxon>Sphingobacteriales</taxon>
        <taxon>Sphingobacteriaceae</taxon>
        <taxon>Sphingobacterium</taxon>
    </lineage>
</organism>
<reference evidence="1 2" key="1">
    <citation type="submission" date="2020-08" db="EMBL/GenBank/DDBJ databases">
        <title>Sphingobacterium sp. DN00404 isolated from aquaculture water.</title>
        <authorList>
            <person name="Zhang M."/>
        </authorList>
    </citation>
    <scope>NUCLEOTIDE SEQUENCE [LARGE SCALE GENOMIC DNA]</scope>
    <source>
        <strain evidence="1 2">KCTC 42746</strain>
    </source>
</reference>
<dbReference type="Proteomes" id="UP000651112">
    <property type="component" value="Unassembled WGS sequence"/>
</dbReference>
<evidence type="ECO:0000313" key="2">
    <source>
        <dbReference type="Proteomes" id="UP000651112"/>
    </source>
</evidence>
<keyword evidence="2" id="KW-1185">Reference proteome</keyword>
<dbReference type="RefSeq" id="WP_190314403.1">
    <property type="nucleotide sequence ID" value="NZ_JACNYL010000003.1"/>
</dbReference>
<protein>
    <recommendedName>
        <fullName evidence="3">DUF2946 domain-containing protein</fullName>
    </recommendedName>
</protein>
<accession>A0ABR7XUJ3</accession>
<gene>
    <name evidence="1" type="ORF">H8B21_14090</name>
</gene>
<proteinExistence type="predicted"/>
<comment type="caution">
    <text evidence="1">The sequence shown here is derived from an EMBL/GenBank/DDBJ whole genome shotgun (WGS) entry which is preliminary data.</text>
</comment>
<name>A0ABR7XUJ3_9SPHI</name>
<evidence type="ECO:0000313" key="1">
    <source>
        <dbReference type="EMBL" id="MBD1422701.1"/>
    </source>
</evidence>
<evidence type="ECO:0008006" key="3">
    <source>
        <dbReference type="Google" id="ProtNLM"/>
    </source>
</evidence>